<evidence type="ECO:0000256" key="1">
    <source>
        <dbReference type="ARBA" id="ARBA00022741"/>
    </source>
</evidence>
<keyword evidence="2" id="KW-0067">ATP-binding</keyword>
<dbReference type="GO" id="GO:0005737">
    <property type="term" value="C:cytoplasm"/>
    <property type="evidence" value="ECO:0007669"/>
    <property type="project" value="TreeGrafter"/>
</dbReference>
<proteinExistence type="predicted"/>
<dbReference type="GO" id="GO:0035556">
    <property type="term" value="P:intracellular signal transduction"/>
    <property type="evidence" value="ECO:0007669"/>
    <property type="project" value="TreeGrafter"/>
</dbReference>
<dbReference type="FunCoup" id="A0A078A9J7">
    <property type="interactions" value="1"/>
</dbReference>
<keyword evidence="6" id="KW-1185">Reference proteome</keyword>
<dbReference type="Gene3D" id="1.10.510.10">
    <property type="entry name" value="Transferase(Phosphotransferase) domain 1"/>
    <property type="match status" value="1"/>
</dbReference>
<accession>A0A078A9J7</accession>
<dbReference type="InterPro" id="IPR008271">
    <property type="entry name" value="Ser/Thr_kinase_AS"/>
</dbReference>
<dbReference type="Gene3D" id="3.30.200.20">
    <property type="entry name" value="Phosphorylase Kinase, domain 1"/>
    <property type="match status" value="1"/>
</dbReference>
<dbReference type="PROSITE" id="PS00108">
    <property type="entry name" value="PROTEIN_KINASE_ST"/>
    <property type="match status" value="1"/>
</dbReference>
<organism evidence="5 6">
    <name type="scientific">Stylonychia lemnae</name>
    <name type="common">Ciliate</name>
    <dbReference type="NCBI Taxonomy" id="5949"/>
    <lineage>
        <taxon>Eukaryota</taxon>
        <taxon>Sar</taxon>
        <taxon>Alveolata</taxon>
        <taxon>Ciliophora</taxon>
        <taxon>Intramacronucleata</taxon>
        <taxon>Spirotrichea</taxon>
        <taxon>Stichotrichia</taxon>
        <taxon>Sporadotrichida</taxon>
        <taxon>Oxytrichidae</taxon>
        <taxon>Stylonychinae</taxon>
        <taxon>Stylonychia</taxon>
    </lineage>
</organism>
<dbReference type="PANTHER" id="PTHR24346">
    <property type="entry name" value="MAP/MICROTUBULE AFFINITY-REGULATING KINASE"/>
    <property type="match status" value="1"/>
</dbReference>
<reference evidence="5 6" key="1">
    <citation type="submission" date="2014-06" db="EMBL/GenBank/DDBJ databases">
        <authorList>
            <person name="Swart Estienne"/>
        </authorList>
    </citation>
    <scope>NUCLEOTIDE SEQUENCE [LARGE SCALE GENOMIC DNA]</scope>
    <source>
        <strain evidence="5 6">130c</strain>
    </source>
</reference>
<dbReference type="GO" id="GO:0004674">
    <property type="term" value="F:protein serine/threonine kinase activity"/>
    <property type="evidence" value="ECO:0007669"/>
    <property type="project" value="TreeGrafter"/>
</dbReference>
<dbReference type="AlphaFoldDB" id="A0A078A9J7"/>
<dbReference type="OMA" id="NVINECA"/>
<feature type="domain" description="Protein kinase" evidence="4">
    <location>
        <begin position="1"/>
        <end position="290"/>
    </location>
</feature>
<sequence length="378" mass="44148">MQDNTQGFHNYYRVNPSSIINIEYQGSQARAVRQSSRRRMTFTTALDEVYREIDIMKKLDNPNMIKIYEVIDDPISEKLYVIMPVADYGDCIEWDSNSCQFHPNHRLQAKNINKAHKINPKDAKYYDEETIKRMSKALINALDHLHNELQIVHRDIKPQNIMIDEAGSPLLVDFGKAKQLYNEDDDITTSMEGTYMFLPPESCSFDSMSYSMKKADIWSLGLTIYILTFNKLPFNIGQTEIDIMDNICTFDLKFEEREISPELREMLTMFLKKDPIERATLEQLKKCKFVNMPPKEIQRGESFKAQFSQSIQFKGISCIQTCEWGDSPIRQSDIQLQSQNSESFSDENQQENHSLTIKPSIKKHETQRMEIDDDFFFS</sequence>
<gene>
    <name evidence="5" type="primary">Contig15024.g16008</name>
    <name evidence="5" type="ORF">STYLEM_6429</name>
</gene>
<evidence type="ECO:0000256" key="2">
    <source>
        <dbReference type="ARBA" id="ARBA00022840"/>
    </source>
</evidence>
<evidence type="ECO:0000313" key="6">
    <source>
        <dbReference type="Proteomes" id="UP000039865"/>
    </source>
</evidence>
<keyword evidence="5" id="KW-0418">Kinase</keyword>
<keyword evidence="5" id="KW-0808">Transferase</keyword>
<dbReference type="OrthoDB" id="68483at2759"/>
<dbReference type="Pfam" id="PF00069">
    <property type="entry name" value="Pkinase"/>
    <property type="match status" value="1"/>
</dbReference>
<dbReference type="EMBL" id="CCKQ01006180">
    <property type="protein sequence ID" value="CDW77468.1"/>
    <property type="molecule type" value="Genomic_DNA"/>
</dbReference>
<name>A0A078A9J7_STYLE</name>
<protein>
    <submittedName>
        <fullName evidence="5">Protein kinase domain containing protein</fullName>
    </submittedName>
</protein>
<dbReference type="InParanoid" id="A0A078A9J7"/>
<dbReference type="PANTHER" id="PTHR24346:SF77">
    <property type="entry name" value="SERINE THREONINE PROTEIN KINASE"/>
    <property type="match status" value="1"/>
</dbReference>
<keyword evidence="1" id="KW-0547">Nucleotide-binding</keyword>
<dbReference type="SUPFAM" id="SSF56112">
    <property type="entry name" value="Protein kinase-like (PK-like)"/>
    <property type="match status" value="1"/>
</dbReference>
<evidence type="ECO:0000259" key="4">
    <source>
        <dbReference type="PROSITE" id="PS50011"/>
    </source>
</evidence>
<dbReference type="Proteomes" id="UP000039865">
    <property type="component" value="Unassembled WGS sequence"/>
</dbReference>
<feature type="region of interest" description="Disordered" evidence="3">
    <location>
        <begin position="335"/>
        <end position="363"/>
    </location>
</feature>
<dbReference type="InterPro" id="IPR011009">
    <property type="entry name" value="Kinase-like_dom_sf"/>
</dbReference>
<dbReference type="PROSITE" id="PS50011">
    <property type="entry name" value="PROTEIN_KINASE_DOM"/>
    <property type="match status" value="1"/>
</dbReference>
<evidence type="ECO:0000313" key="5">
    <source>
        <dbReference type="EMBL" id="CDW77468.1"/>
    </source>
</evidence>
<dbReference type="GO" id="GO:0005524">
    <property type="term" value="F:ATP binding"/>
    <property type="evidence" value="ECO:0007669"/>
    <property type="project" value="UniProtKB-KW"/>
</dbReference>
<evidence type="ECO:0000256" key="3">
    <source>
        <dbReference type="SAM" id="MobiDB-lite"/>
    </source>
</evidence>
<dbReference type="SMART" id="SM00220">
    <property type="entry name" value="S_TKc"/>
    <property type="match status" value="1"/>
</dbReference>
<dbReference type="InterPro" id="IPR000719">
    <property type="entry name" value="Prot_kinase_dom"/>
</dbReference>